<evidence type="ECO:0000313" key="9">
    <source>
        <dbReference type="EMBL" id="WDE96252.1"/>
    </source>
</evidence>
<keyword evidence="2" id="KW-1003">Cell membrane</keyword>
<name>A0ABY7VTP3_9BACT</name>
<dbReference type="SUPFAM" id="SSF54862">
    <property type="entry name" value="4Fe-4S ferredoxins"/>
    <property type="match status" value="1"/>
</dbReference>
<reference evidence="9 10" key="1">
    <citation type="submission" date="2023-02" db="EMBL/GenBank/DDBJ databases">
        <title>Genome sequence of Lentisphaera profundi SAORIC-696.</title>
        <authorList>
            <person name="Kim e."/>
            <person name="Cho J.-C."/>
            <person name="Choi A."/>
            <person name="Kang I."/>
        </authorList>
    </citation>
    <scope>NUCLEOTIDE SEQUENCE [LARGE SCALE GENOMIC DNA]</scope>
    <source>
        <strain evidence="9 10">SAORIC-696</strain>
    </source>
</reference>
<accession>A0ABY7VTP3</accession>
<dbReference type="InterPro" id="IPR017900">
    <property type="entry name" value="4Fe4S_Fe_S_CS"/>
</dbReference>
<comment type="subcellular location">
    <subcellularLocation>
        <location evidence="1">Cell membrane</location>
    </subcellularLocation>
</comment>
<dbReference type="InterPro" id="IPR052378">
    <property type="entry name" value="NosR_regulator"/>
</dbReference>
<keyword evidence="5" id="KW-0411">Iron-sulfur</keyword>
<keyword evidence="3" id="KW-0479">Metal-binding</keyword>
<evidence type="ECO:0000256" key="7">
    <source>
        <dbReference type="SAM" id="Phobius"/>
    </source>
</evidence>
<feature type="transmembrane region" description="Helical" evidence="7">
    <location>
        <begin position="399"/>
        <end position="417"/>
    </location>
</feature>
<dbReference type="InterPro" id="IPR017896">
    <property type="entry name" value="4Fe4S_Fe-S-bd"/>
</dbReference>
<evidence type="ECO:0000256" key="2">
    <source>
        <dbReference type="ARBA" id="ARBA00022475"/>
    </source>
</evidence>
<feature type="transmembrane region" description="Helical" evidence="7">
    <location>
        <begin position="85"/>
        <end position="106"/>
    </location>
</feature>
<dbReference type="PROSITE" id="PS00198">
    <property type="entry name" value="4FE4S_FER_1"/>
    <property type="match status" value="1"/>
</dbReference>
<gene>
    <name evidence="9" type="ORF">PQO03_11090</name>
</gene>
<protein>
    <recommendedName>
        <fullName evidence="8">4Fe-4S ferredoxin-type domain-containing protein</fullName>
    </recommendedName>
</protein>
<evidence type="ECO:0000256" key="5">
    <source>
        <dbReference type="ARBA" id="ARBA00023014"/>
    </source>
</evidence>
<feature type="transmembrane region" description="Helical" evidence="7">
    <location>
        <begin position="118"/>
        <end position="151"/>
    </location>
</feature>
<keyword evidence="4" id="KW-0408">Iron</keyword>
<dbReference type="PANTHER" id="PTHR30224:SF4">
    <property type="entry name" value="ELECTRON TRANSPORT PROTEIN YCCM-RELATED"/>
    <property type="match status" value="1"/>
</dbReference>
<evidence type="ECO:0000256" key="1">
    <source>
        <dbReference type="ARBA" id="ARBA00004236"/>
    </source>
</evidence>
<evidence type="ECO:0000256" key="6">
    <source>
        <dbReference type="ARBA" id="ARBA00023136"/>
    </source>
</evidence>
<evidence type="ECO:0000313" key="10">
    <source>
        <dbReference type="Proteomes" id="UP001214250"/>
    </source>
</evidence>
<proteinExistence type="predicted"/>
<feature type="transmembrane region" description="Helical" evidence="7">
    <location>
        <begin position="34"/>
        <end position="51"/>
    </location>
</feature>
<dbReference type="EMBL" id="CP117811">
    <property type="protein sequence ID" value="WDE96252.1"/>
    <property type="molecule type" value="Genomic_DNA"/>
</dbReference>
<feature type="transmembrane region" description="Helical" evidence="7">
    <location>
        <begin position="493"/>
        <end position="517"/>
    </location>
</feature>
<feature type="transmembrane region" description="Helical" evidence="7">
    <location>
        <begin position="461"/>
        <end position="481"/>
    </location>
</feature>
<feature type="transmembrane region" description="Helical" evidence="7">
    <location>
        <begin position="172"/>
        <end position="190"/>
    </location>
</feature>
<dbReference type="PANTHER" id="PTHR30224">
    <property type="entry name" value="ELECTRON TRANSPORT PROTEIN"/>
    <property type="match status" value="1"/>
</dbReference>
<evidence type="ECO:0000256" key="3">
    <source>
        <dbReference type="ARBA" id="ARBA00022723"/>
    </source>
</evidence>
<evidence type="ECO:0000256" key="4">
    <source>
        <dbReference type="ARBA" id="ARBA00023004"/>
    </source>
</evidence>
<feature type="transmembrane region" description="Helical" evidence="7">
    <location>
        <begin position="360"/>
        <end position="379"/>
    </location>
</feature>
<dbReference type="Proteomes" id="UP001214250">
    <property type="component" value="Chromosome 1"/>
</dbReference>
<dbReference type="PROSITE" id="PS51379">
    <property type="entry name" value="4FE4S_FER_2"/>
    <property type="match status" value="1"/>
</dbReference>
<keyword evidence="6 7" id="KW-0472">Membrane</keyword>
<feature type="domain" description="4Fe-4S ferredoxin-type" evidence="8">
    <location>
        <begin position="276"/>
        <end position="306"/>
    </location>
</feature>
<evidence type="ECO:0000259" key="8">
    <source>
        <dbReference type="PROSITE" id="PS51379"/>
    </source>
</evidence>
<feature type="transmembrane region" description="Helical" evidence="7">
    <location>
        <begin position="323"/>
        <end position="340"/>
    </location>
</feature>
<keyword evidence="7" id="KW-1133">Transmembrane helix</keyword>
<keyword evidence="7" id="KW-0812">Transmembrane</keyword>
<organism evidence="9 10">
    <name type="scientific">Lentisphaera profundi</name>
    <dbReference type="NCBI Taxonomy" id="1658616"/>
    <lineage>
        <taxon>Bacteria</taxon>
        <taxon>Pseudomonadati</taxon>
        <taxon>Lentisphaerota</taxon>
        <taxon>Lentisphaeria</taxon>
        <taxon>Lentisphaerales</taxon>
        <taxon>Lentisphaeraceae</taxon>
        <taxon>Lentisphaera</taxon>
    </lineage>
</organism>
<dbReference type="RefSeq" id="WP_274150328.1">
    <property type="nucleotide sequence ID" value="NZ_CP117811.1"/>
</dbReference>
<keyword evidence="10" id="KW-1185">Reference proteome</keyword>
<feature type="transmembrane region" description="Helical" evidence="7">
    <location>
        <begin position="196"/>
        <end position="218"/>
    </location>
</feature>
<sequence>MNYSLLAQEQSVSKIADAVMQSCCSQSVQGIPNWLASASIAAILIFSHIFINSKASFKIKSYWTFNLFEKFPLLLKIVKKNSFPLIIQSLSIFLFLFIIFAGFFGSQRISIVPMLVWTIWWILLIFLAAGFATTFCAICPWEGLSSIISSLSLRSRKKKIGFEMKWPKKLKNVYPALGLFVFLTWLELGIDDMTKSPSMSAIMGLIFLAIAILTVSIFEKRVFCRYLCMVGRISGLYAMFSPLELRGKSMDVCNACTTKDCLRGNEKATGCPTMLFPGGINDNNYCTMCTECVRACPHDNMALNIRSVAADLIHRSRFKMDEAFFAVTLLALTSFHGITMTPSWNIMVDMTRAMTGLSQAPIFSLLMIFMILIPMGIFWFSAWTTKQLTCNHKMRTRDFFKAFAYPLIPVALFYHLAHNGMHFFMEAQNIIPLLSDPMGWGWDLFGTATKTYAPMLSLTSIWYLQVILIVIGHIFGVIVADRIAKVLFKDRKNFIRCLIPQLIVMILYSSFSIWLIAQPMEMRTGM</sequence>